<evidence type="ECO:0000313" key="2">
    <source>
        <dbReference type="EMBL" id="QHT39231.1"/>
    </source>
</evidence>
<name>A0A6C0FEG9_9ZZZZ</name>
<feature type="domain" description="ABC1 atypical kinase-like" evidence="1">
    <location>
        <begin position="103"/>
        <end position="324"/>
    </location>
</feature>
<organism evidence="2">
    <name type="scientific">viral metagenome</name>
    <dbReference type="NCBI Taxonomy" id="1070528"/>
    <lineage>
        <taxon>unclassified sequences</taxon>
        <taxon>metagenomes</taxon>
        <taxon>organismal metagenomes</taxon>
    </lineage>
</organism>
<dbReference type="AlphaFoldDB" id="A0A6C0FEG9"/>
<sequence length="477" mass="56919">MINFIKYFYKYTSLIYTLYDYSTKDNMNKDMILLDKLIEKIKSCGSVAIKFCQWSIPKLEVMYLKRDDIHNNIKPLWLKKFEEFYENCETHDIKYTLNEYKKSFNRDLTSDYDILDIVGSGSIGQVYLIQDKPLTHFSESKKYIMKIVHPNVRNEIYYFRIYYNIIKRIPSIKRFINKNFPFDINGFIDSFDEQSNFINESNHLLSFHENYLDNDFIIIPRLIKCSKDIIIMSYEEGVSFDDLRCDKYNKYKIALLLTSFIRNNQRITNLNHGDLHKGNWKVKVEDGSYKLIVYDFGFSWKTPISKKRGIEQITEVFEKADCNNVDIDKMAYVFELLIKNGEDKTELVKQYLRDNLNAIRPWVLDPHRIFKLVVDMCVLYNMEIDPVLIQCIIIVIQCEKIFCEYQFASTKENTIESTEVYRKKYLDFLAYYKTNNIFQDYSKLITKRLNDEQTEINSIFDCSEMPDSIKILALKNV</sequence>
<proteinExistence type="predicted"/>
<dbReference type="InterPro" id="IPR052402">
    <property type="entry name" value="ADCK_kinase"/>
</dbReference>
<dbReference type="PANTHER" id="PTHR45890">
    <property type="entry name" value="AARF DOMAIN CONTAINING KINASE 2 (PREDICTED)"/>
    <property type="match status" value="1"/>
</dbReference>
<dbReference type="InterPro" id="IPR004147">
    <property type="entry name" value="ABC1_dom"/>
</dbReference>
<reference evidence="2" key="1">
    <citation type="journal article" date="2020" name="Nature">
        <title>Giant virus diversity and host interactions through global metagenomics.</title>
        <authorList>
            <person name="Schulz F."/>
            <person name="Roux S."/>
            <person name="Paez-Espino D."/>
            <person name="Jungbluth S."/>
            <person name="Walsh D.A."/>
            <person name="Denef V.J."/>
            <person name="McMahon K.D."/>
            <person name="Konstantinidis K.T."/>
            <person name="Eloe-Fadrosh E.A."/>
            <person name="Kyrpides N.C."/>
            <person name="Woyke T."/>
        </authorList>
    </citation>
    <scope>NUCLEOTIDE SEQUENCE</scope>
    <source>
        <strain evidence="2">GVMAG-S-ERX556126-94</strain>
    </source>
</reference>
<protein>
    <recommendedName>
        <fullName evidence="1">ABC1 atypical kinase-like domain-containing protein</fullName>
    </recommendedName>
</protein>
<dbReference type="EMBL" id="MN738839">
    <property type="protein sequence ID" value="QHT39231.1"/>
    <property type="molecule type" value="Genomic_DNA"/>
</dbReference>
<accession>A0A6C0FEG9</accession>
<dbReference type="PANTHER" id="PTHR45890:SF1">
    <property type="entry name" value="AARF DOMAIN CONTAINING KINASE 2"/>
    <property type="match status" value="1"/>
</dbReference>
<dbReference type="InterPro" id="IPR011009">
    <property type="entry name" value="Kinase-like_dom_sf"/>
</dbReference>
<dbReference type="SUPFAM" id="SSF56112">
    <property type="entry name" value="Protein kinase-like (PK-like)"/>
    <property type="match status" value="1"/>
</dbReference>
<evidence type="ECO:0000259" key="1">
    <source>
        <dbReference type="Pfam" id="PF03109"/>
    </source>
</evidence>
<dbReference type="Pfam" id="PF03109">
    <property type="entry name" value="ABC1"/>
    <property type="match status" value="1"/>
</dbReference>